<dbReference type="InterPro" id="IPR001077">
    <property type="entry name" value="COMT_C"/>
</dbReference>
<dbReference type="CDD" id="cd02440">
    <property type="entry name" value="AdoMet_MTases"/>
    <property type="match status" value="1"/>
</dbReference>
<proteinExistence type="predicted"/>
<dbReference type="RefSeq" id="WP_267621739.1">
    <property type="nucleotide sequence ID" value="NZ_JAODIW010000006.1"/>
</dbReference>
<dbReference type="PROSITE" id="PS51683">
    <property type="entry name" value="SAM_OMT_II"/>
    <property type="match status" value="1"/>
</dbReference>
<evidence type="ECO:0000256" key="2">
    <source>
        <dbReference type="ARBA" id="ARBA00022679"/>
    </source>
</evidence>
<evidence type="ECO:0000259" key="5">
    <source>
        <dbReference type="Pfam" id="PF08100"/>
    </source>
</evidence>
<feature type="domain" description="O-methyltransferase dimerisation" evidence="5">
    <location>
        <begin position="34"/>
        <end position="99"/>
    </location>
</feature>
<evidence type="ECO:0000256" key="3">
    <source>
        <dbReference type="ARBA" id="ARBA00022691"/>
    </source>
</evidence>
<name>A0ABD5PEV9_9EURY</name>
<protein>
    <submittedName>
        <fullName evidence="6">Methyltransferase</fullName>
    </submittedName>
</protein>
<dbReference type="GO" id="GO:0032259">
    <property type="term" value="P:methylation"/>
    <property type="evidence" value="ECO:0007669"/>
    <property type="project" value="UniProtKB-KW"/>
</dbReference>
<dbReference type="Gene3D" id="3.40.50.150">
    <property type="entry name" value="Vaccinia Virus protein VP39"/>
    <property type="match status" value="1"/>
</dbReference>
<evidence type="ECO:0000256" key="1">
    <source>
        <dbReference type="ARBA" id="ARBA00022603"/>
    </source>
</evidence>
<dbReference type="PANTHER" id="PTHR43712:SF2">
    <property type="entry name" value="O-METHYLTRANSFERASE CICE"/>
    <property type="match status" value="1"/>
</dbReference>
<dbReference type="Gene3D" id="1.10.10.10">
    <property type="entry name" value="Winged helix-like DNA-binding domain superfamily/Winged helix DNA-binding domain"/>
    <property type="match status" value="1"/>
</dbReference>
<accession>A0ABD5PEV9</accession>
<dbReference type="InterPro" id="IPR016461">
    <property type="entry name" value="COMT-like"/>
</dbReference>
<dbReference type="SUPFAM" id="SSF53335">
    <property type="entry name" value="S-adenosyl-L-methionine-dependent methyltransferases"/>
    <property type="match status" value="1"/>
</dbReference>
<feature type="domain" description="O-methyltransferase C-terminal" evidence="4">
    <location>
        <begin position="109"/>
        <end position="289"/>
    </location>
</feature>
<keyword evidence="7" id="KW-1185">Reference proteome</keyword>
<dbReference type="InterPro" id="IPR029063">
    <property type="entry name" value="SAM-dependent_MTases_sf"/>
</dbReference>
<evidence type="ECO:0000259" key="4">
    <source>
        <dbReference type="Pfam" id="PF00891"/>
    </source>
</evidence>
<dbReference type="GO" id="GO:0008168">
    <property type="term" value="F:methyltransferase activity"/>
    <property type="evidence" value="ECO:0007669"/>
    <property type="project" value="UniProtKB-KW"/>
</dbReference>
<dbReference type="InterPro" id="IPR012967">
    <property type="entry name" value="COMT_dimerisation"/>
</dbReference>
<reference evidence="6 7" key="1">
    <citation type="journal article" date="2019" name="Int. J. Syst. Evol. Microbiol.">
        <title>The Global Catalogue of Microorganisms (GCM) 10K type strain sequencing project: providing services to taxonomists for standard genome sequencing and annotation.</title>
        <authorList>
            <consortium name="The Broad Institute Genomics Platform"/>
            <consortium name="The Broad Institute Genome Sequencing Center for Infectious Disease"/>
            <person name="Wu L."/>
            <person name="Ma J."/>
        </authorList>
    </citation>
    <scope>NUCLEOTIDE SEQUENCE [LARGE SCALE GENOMIC DNA]</scope>
    <source>
        <strain evidence="6 7">CGMCC 1.12553</strain>
    </source>
</reference>
<gene>
    <name evidence="6" type="ORF">ACFO0N_16070</name>
</gene>
<dbReference type="PANTHER" id="PTHR43712">
    <property type="entry name" value="PUTATIVE (AFU_ORTHOLOGUE AFUA_4G14580)-RELATED"/>
    <property type="match status" value="1"/>
</dbReference>
<dbReference type="EMBL" id="JBHSDS010000008">
    <property type="protein sequence ID" value="MFC4359460.1"/>
    <property type="molecule type" value="Genomic_DNA"/>
</dbReference>
<dbReference type="InterPro" id="IPR036388">
    <property type="entry name" value="WH-like_DNA-bd_sf"/>
</dbReference>
<comment type="caution">
    <text evidence="6">The sequence shown here is derived from an EMBL/GenBank/DDBJ whole genome shotgun (WGS) entry which is preliminary data.</text>
</comment>
<evidence type="ECO:0000313" key="7">
    <source>
        <dbReference type="Proteomes" id="UP001595921"/>
    </source>
</evidence>
<keyword evidence="2" id="KW-0808">Transferase</keyword>
<dbReference type="InterPro" id="IPR036390">
    <property type="entry name" value="WH_DNA-bd_sf"/>
</dbReference>
<evidence type="ECO:0000313" key="6">
    <source>
        <dbReference type="EMBL" id="MFC4359460.1"/>
    </source>
</evidence>
<dbReference type="Pfam" id="PF08100">
    <property type="entry name" value="Dimerisation"/>
    <property type="match status" value="1"/>
</dbReference>
<dbReference type="Proteomes" id="UP001595921">
    <property type="component" value="Unassembled WGS sequence"/>
</dbReference>
<keyword evidence="3" id="KW-0949">S-adenosyl-L-methionine</keyword>
<keyword evidence="1 6" id="KW-0489">Methyltransferase</keyword>
<dbReference type="SUPFAM" id="SSF46785">
    <property type="entry name" value="Winged helix' DNA-binding domain"/>
    <property type="match status" value="1"/>
</dbReference>
<dbReference type="AlphaFoldDB" id="A0ABD5PEV9"/>
<sequence length="367" mass="39357">MPLVPNALERLLLFRLNRGPGVAVDLFAAAGFRTVAYALDLGLFDLLRGGPRSAAWLARETATGERGIEAVAGLLVALGYLRERDGRYANAAATTRWLTDAEGSNLGPWFTMWDAVVFPYWDAVFAAAVGEGHPPETLYDYLGDDEAAWRLVQSGFRATAVVAAPEVLDAVPVPRGARVLDLGGGHGHYALELARRDPDLRATVFDLPAALDVARETVDAGGFAGRMDLVGGDYRRDDLGDLVPDDDRYDAVFLFNVVHAHDAAETRDLFERARAVLAPGGVLVVLDQFEGGVPELRNPLTGEDLPLSNVAAAGVAFVDLTYLVTLGARVHAVDAVERWLRGAGFASVERTTLRRSPGATVLVARVS</sequence>
<dbReference type="Pfam" id="PF00891">
    <property type="entry name" value="Methyltransf_2"/>
    <property type="match status" value="1"/>
</dbReference>
<organism evidence="6 7">
    <name type="scientific">Halobium salinum</name>
    <dbReference type="NCBI Taxonomy" id="1364940"/>
    <lineage>
        <taxon>Archaea</taxon>
        <taxon>Methanobacteriati</taxon>
        <taxon>Methanobacteriota</taxon>
        <taxon>Stenosarchaea group</taxon>
        <taxon>Halobacteria</taxon>
        <taxon>Halobacteriales</taxon>
        <taxon>Haloferacaceae</taxon>
        <taxon>Halobium</taxon>
    </lineage>
</organism>